<dbReference type="Gene3D" id="3.40.50.720">
    <property type="entry name" value="NAD(P)-binding Rossmann-like Domain"/>
    <property type="match status" value="1"/>
</dbReference>
<dbReference type="Pfam" id="PF08125">
    <property type="entry name" value="Mannitol_dh_C"/>
    <property type="match status" value="1"/>
</dbReference>
<sequence length="371" mass="42756">MKENMVVHFGAGALGRGLVVPLLSESGKQVVLAETNETLLTQFNQNNGYTLHIRDEESRDVFIRILDACSPVKEKNKLLEWLREAATVTTSVRRENLKYVAPVICEAWGNQNNKQRCVICCENVEGVGSYFRELLLSFARNDDERCRLNEVQIPDTIVDRICAADQNFEVTTETFHECSVDKHVTADTRIALINSTDNIRGHFYRKRYLLNSYADAISFLALAKGKTYLYEAAQDEAIQKEVLPYMKLLMKLLHQTYGIEPEESDMWFNRYQQRLSNPSIPRDLHSVARNLWTKLTIEERFVQPLLQLRKNGTNIDEGIQFLNHLICSENMLRKHPLSQQELLAGLHELWGNHEGGMQLYEALKQTQIQVR</sequence>
<dbReference type="GO" id="GO:0008926">
    <property type="term" value="F:mannitol-1-phosphate 5-dehydrogenase activity"/>
    <property type="evidence" value="ECO:0007669"/>
    <property type="project" value="UniProtKB-EC"/>
</dbReference>
<accession>A0AB36BE15</accession>
<gene>
    <name evidence="6" type="ORF">GT664_19815</name>
</gene>
<feature type="domain" description="Mannitol dehydrogenase C-terminal" evidence="5">
    <location>
        <begin position="204"/>
        <end position="316"/>
    </location>
</feature>
<comment type="catalytic activity">
    <reaction evidence="3">
        <text>D-mannitol 1-phosphate + NAD(+) = beta-D-fructose 6-phosphate + NADH + H(+)</text>
        <dbReference type="Rhea" id="RHEA:19661"/>
        <dbReference type="ChEBI" id="CHEBI:15378"/>
        <dbReference type="ChEBI" id="CHEBI:57540"/>
        <dbReference type="ChEBI" id="CHEBI:57634"/>
        <dbReference type="ChEBI" id="CHEBI:57945"/>
        <dbReference type="ChEBI" id="CHEBI:61381"/>
        <dbReference type="EC" id="1.1.1.17"/>
    </reaction>
</comment>
<dbReference type="InterPro" id="IPR013328">
    <property type="entry name" value="6PGD_dom2"/>
</dbReference>
<evidence type="ECO:0000313" key="7">
    <source>
        <dbReference type="Proteomes" id="UP000604383"/>
    </source>
</evidence>
<proteinExistence type="predicted"/>
<dbReference type="InterPro" id="IPR008927">
    <property type="entry name" value="6-PGluconate_DH-like_C_sf"/>
</dbReference>
<dbReference type="InterPro" id="IPR013131">
    <property type="entry name" value="Mannitol_DH_N"/>
</dbReference>
<dbReference type="Pfam" id="PF01232">
    <property type="entry name" value="Mannitol_dh"/>
    <property type="match status" value="1"/>
</dbReference>
<dbReference type="RefSeq" id="WP_022300010.1">
    <property type="nucleotide sequence ID" value="NZ_BAABXQ010000004.1"/>
</dbReference>
<dbReference type="SUPFAM" id="SSF51735">
    <property type="entry name" value="NAD(P)-binding Rossmann-fold domains"/>
    <property type="match status" value="1"/>
</dbReference>
<dbReference type="PANTHER" id="PTHR30524:SF0">
    <property type="entry name" value="ALTRONATE OXIDOREDUCTASE-RELATED"/>
    <property type="match status" value="1"/>
</dbReference>
<keyword evidence="1" id="KW-0560">Oxidoreductase</keyword>
<dbReference type="InterPro" id="IPR036291">
    <property type="entry name" value="NAD(P)-bd_dom_sf"/>
</dbReference>
<evidence type="ECO:0000256" key="3">
    <source>
        <dbReference type="ARBA" id="ARBA00048615"/>
    </source>
</evidence>
<dbReference type="InterPro" id="IPR000669">
    <property type="entry name" value="Mannitol_DH"/>
</dbReference>
<dbReference type="PANTHER" id="PTHR30524">
    <property type="entry name" value="MANNITOL-1-PHOSPHATE 5-DEHYDROGENASE"/>
    <property type="match status" value="1"/>
</dbReference>
<protein>
    <recommendedName>
        <fullName evidence="8">Mannitol dehydrogenase</fullName>
    </recommendedName>
</protein>
<reference evidence="6" key="1">
    <citation type="journal article" date="2019" name="Nat. Med.">
        <title>A library of human gut bacterial isolates paired with longitudinal multiomics data enables mechanistic microbiome research.</title>
        <authorList>
            <person name="Poyet M."/>
            <person name="Groussin M."/>
            <person name="Gibbons S.M."/>
            <person name="Avila-Pacheco J."/>
            <person name="Jiang X."/>
            <person name="Kearney S.M."/>
            <person name="Perrotta A.R."/>
            <person name="Berdy B."/>
            <person name="Zhao S."/>
            <person name="Lieberman T.D."/>
            <person name="Swanson P.K."/>
            <person name="Smith M."/>
            <person name="Roesemann S."/>
            <person name="Alexander J.E."/>
            <person name="Rich S.A."/>
            <person name="Livny J."/>
            <person name="Vlamakis H."/>
            <person name="Clish C."/>
            <person name="Bullock K."/>
            <person name="Deik A."/>
            <person name="Scott J."/>
            <person name="Pierce K.A."/>
            <person name="Xavier R.J."/>
            <person name="Alm E.J."/>
        </authorList>
    </citation>
    <scope>NUCLEOTIDE SEQUENCE</scope>
    <source>
        <strain evidence="6">BIOML-A12</strain>
    </source>
</reference>
<dbReference type="SUPFAM" id="SSF48179">
    <property type="entry name" value="6-phosphogluconate dehydrogenase C-terminal domain-like"/>
    <property type="match status" value="1"/>
</dbReference>
<keyword evidence="2" id="KW-0520">NAD</keyword>
<dbReference type="GO" id="GO:0019592">
    <property type="term" value="P:mannitol catabolic process"/>
    <property type="evidence" value="ECO:0007669"/>
    <property type="project" value="TreeGrafter"/>
</dbReference>
<dbReference type="EMBL" id="WWTN01000048">
    <property type="protein sequence ID" value="MZH57942.1"/>
    <property type="molecule type" value="Genomic_DNA"/>
</dbReference>
<organism evidence="6 7">
    <name type="scientific">Clostridium innocuum</name>
    <dbReference type="NCBI Taxonomy" id="1522"/>
    <lineage>
        <taxon>Bacteria</taxon>
        <taxon>Bacillati</taxon>
        <taxon>Bacillota</taxon>
        <taxon>Clostridia</taxon>
        <taxon>Eubacteriales</taxon>
        <taxon>Clostridiaceae</taxon>
        <taxon>Clostridium</taxon>
    </lineage>
</organism>
<evidence type="ECO:0000256" key="1">
    <source>
        <dbReference type="ARBA" id="ARBA00023002"/>
    </source>
</evidence>
<dbReference type="GO" id="GO:0005829">
    <property type="term" value="C:cytosol"/>
    <property type="evidence" value="ECO:0007669"/>
    <property type="project" value="TreeGrafter"/>
</dbReference>
<dbReference type="AlphaFoldDB" id="A0AB36BE15"/>
<evidence type="ECO:0000313" key="6">
    <source>
        <dbReference type="EMBL" id="MZH57942.1"/>
    </source>
</evidence>
<feature type="domain" description="Mannitol dehydrogenase N-terminal" evidence="4">
    <location>
        <begin position="6"/>
        <end position="191"/>
    </location>
</feature>
<dbReference type="PRINTS" id="PR00084">
    <property type="entry name" value="MTLDHDRGNASE"/>
</dbReference>
<dbReference type="Gene3D" id="1.10.1040.10">
    <property type="entry name" value="N-(1-d-carboxylethyl)-l-norvaline Dehydrogenase, domain 2"/>
    <property type="match status" value="1"/>
</dbReference>
<evidence type="ECO:0000256" key="2">
    <source>
        <dbReference type="ARBA" id="ARBA00023027"/>
    </source>
</evidence>
<dbReference type="Proteomes" id="UP000604383">
    <property type="component" value="Unassembled WGS sequence"/>
</dbReference>
<name>A0AB36BE15_CLOIN</name>
<evidence type="ECO:0000259" key="5">
    <source>
        <dbReference type="Pfam" id="PF08125"/>
    </source>
</evidence>
<dbReference type="InterPro" id="IPR013118">
    <property type="entry name" value="Mannitol_DH_C"/>
</dbReference>
<evidence type="ECO:0000259" key="4">
    <source>
        <dbReference type="Pfam" id="PF01232"/>
    </source>
</evidence>
<comment type="caution">
    <text evidence="6">The sequence shown here is derived from an EMBL/GenBank/DDBJ whole genome shotgun (WGS) entry which is preliminary data.</text>
</comment>
<evidence type="ECO:0008006" key="8">
    <source>
        <dbReference type="Google" id="ProtNLM"/>
    </source>
</evidence>